<evidence type="ECO:0000313" key="3">
    <source>
        <dbReference type="Proteomes" id="UP000279227"/>
    </source>
</evidence>
<keyword evidence="1" id="KW-1133">Transmembrane helix</keyword>
<dbReference type="KEGG" id="cgle:NCTC11432_05229"/>
<reference evidence="2 3" key="1">
    <citation type="submission" date="2018-12" db="EMBL/GenBank/DDBJ databases">
        <authorList>
            <consortium name="Pathogen Informatics"/>
        </authorList>
    </citation>
    <scope>NUCLEOTIDE SEQUENCE [LARGE SCALE GENOMIC DNA]</scope>
    <source>
        <strain evidence="2 3">NCTC11432</strain>
    </source>
</reference>
<feature type="transmembrane region" description="Helical" evidence="1">
    <location>
        <begin position="88"/>
        <end position="106"/>
    </location>
</feature>
<proteinExistence type="predicted"/>
<organism evidence="2 3">
    <name type="scientific">Chryseobacterium gleum</name>
    <name type="common">Flavobacterium gleum</name>
    <dbReference type="NCBI Taxonomy" id="250"/>
    <lineage>
        <taxon>Bacteria</taxon>
        <taxon>Pseudomonadati</taxon>
        <taxon>Bacteroidota</taxon>
        <taxon>Flavobacteriia</taxon>
        <taxon>Flavobacteriales</taxon>
        <taxon>Weeksellaceae</taxon>
        <taxon>Chryseobacterium group</taxon>
        <taxon>Chryseobacterium</taxon>
    </lineage>
</organism>
<dbReference type="AlphaFoldDB" id="A0A448BCL4"/>
<dbReference type="EMBL" id="LR134289">
    <property type="protein sequence ID" value="VEE12296.1"/>
    <property type="molecule type" value="Genomic_DNA"/>
</dbReference>
<feature type="transmembrane region" description="Helical" evidence="1">
    <location>
        <begin position="112"/>
        <end position="132"/>
    </location>
</feature>
<gene>
    <name evidence="2" type="ORF">NCTC11432_05229</name>
</gene>
<evidence type="ECO:0000313" key="2">
    <source>
        <dbReference type="EMBL" id="VEE12296.1"/>
    </source>
</evidence>
<name>A0A448BCL4_CHRGE</name>
<evidence type="ECO:0000256" key="1">
    <source>
        <dbReference type="SAM" id="Phobius"/>
    </source>
</evidence>
<keyword evidence="1" id="KW-0812">Transmembrane</keyword>
<keyword evidence="1" id="KW-0472">Membrane</keyword>
<protein>
    <submittedName>
        <fullName evidence="2">Uncharacterized protein</fullName>
    </submittedName>
</protein>
<dbReference type="STRING" id="525257.HMPREF0204_14572"/>
<dbReference type="Proteomes" id="UP000279227">
    <property type="component" value="Chromosome"/>
</dbReference>
<sequence>MCLIKIEMFLKSKYQVVFSKPKKSILSKIEESIFKNFPDYNGKKFKGEVTDDGFEVKVMGNEYLSFIGKFVSDKNNEEFLKVSIGVKYFDVLILVLLLGIFFPFYTDENSGTTYGIILISLGLAIFMGYFYYNNVKDMKKIFFDVLKNLDQDCKIISINKFIY</sequence>
<accession>A0A448BCL4</accession>